<protein>
    <submittedName>
        <fullName evidence="2">DUF1835 domain-containing protein</fullName>
    </submittedName>
</protein>
<evidence type="ECO:0000313" key="3">
    <source>
        <dbReference type="Proteomes" id="UP001595715"/>
    </source>
</evidence>
<comment type="caution">
    <text evidence="2">The sequence shown here is derived from an EMBL/GenBank/DDBJ whole genome shotgun (WGS) entry which is preliminary data.</text>
</comment>
<name>A0ABV8K6G8_9BACL</name>
<dbReference type="InterPro" id="IPR014973">
    <property type="entry name" value="DUF1835"/>
</dbReference>
<evidence type="ECO:0000259" key="1">
    <source>
        <dbReference type="Pfam" id="PF08874"/>
    </source>
</evidence>
<sequence>MLHIVNGDAFGSKLKQSRIPGEVLVWREIYTVGPVFAEPSEQGNRAIRAAYLEQAIGVPQAEFVRHSEEQERTLASFRDYGEVVLWFEYDLFDQTMLAYLLRWFSEQELGETKLKELSIGAFPGIERFRGLGQLSVPQLETLSGAWQAVSDEELELGAQLWSAYTADHPEQLAALLRGDTSALPFAREAFRAHLSKYPSAANGLGAVEQSTLDALTEQPSNPIDLFRMISEQHHVLGMGDLEYWGILRELAAGEEPLVRIDGTAALPDFQGMPDDFASNQIGVTELGRRIREGRADRIARCGIDRWYGGVHLRGREVAWRRD</sequence>
<dbReference type="RefSeq" id="WP_377720194.1">
    <property type="nucleotide sequence ID" value="NZ_JBHSAM010000028.1"/>
</dbReference>
<dbReference type="Proteomes" id="UP001595715">
    <property type="component" value="Unassembled WGS sequence"/>
</dbReference>
<feature type="domain" description="DUF1835" evidence="1">
    <location>
        <begin position="2"/>
        <end position="107"/>
    </location>
</feature>
<gene>
    <name evidence="2" type="ORF">ACFOZ8_18215</name>
</gene>
<accession>A0ABV8K6G8</accession>
<dbReference type="EMBL" id="JBHSAM010000028">
    <property type="protein sequence ID" value="MFC4101584.1"/>
    <property type="molecule type" value="Genomic_DNA"/>
</dbReference>
<keyword evidence="3" id="KW-1185">Reference proteome</keyword>
<evidence type="ECO:0000313" key="2">
    <source>
        <dbReference type="EMBL" id="MFC4101584.1"/>
    </source>
</evidence>
<organism evidence="2 3">
    <name type="scientific">Paenibacillus xanthanilyticus</name>
    <dbReference type="NCBI Taxonomy" id="1783531"/>
    <lineage>
        <taxon>Bacteria</taxon>
        <taxon>Bacillati</taxon>
        <taxon>Bacillota</taxon>
        <taxon>Bacilli</taxon>
        <taxon>Bacillales</taxon>
        <taxon>Paenibacillaceae</taxon>
        <taxon>Paenibacillus</taxon>
    </lineage>
</organism>
<proteinExistence type="predicted"/>
<reference evidence="3" key="1">
    <citation type="journal article" date="2019" name="Int. J. Syst. Evol. Microbiol.">
        <title>The Global Catalogue of Microorganisms (GCM) 10K type strain sequencing project: providing services to taxonomists for standard genome sequencing and annotation.</title>
        <authorList>
            <consortium name="The Broad Institute Genomics Platform"/>
            <consortium name="The Broad Institute Genome Sequencing Center for Infectious Disease"/>
            <person name="Wu L."/>
            <person name="Ma J."/>
        </authorList>
    </citation>
    <scope>NUCLEOTIDE SEQUENCE [LARGE SCALE GENOMIC DNA]</scope>
    <source>
        <strain evidence="3">IBRC-M 10987</strain>
    </source>
</reference>
<dbReference type="Pfam" id="PF08874">
    <property type="entry name" value="DUF1835"/>
    <property type="match status" value="1"/>
</dbReference>